<dbReference type="NCBIfam" id="TIGR01730">
    <property type="entry name" value="RND_mfp"/>
    <property type="match status" value="1"/>
</dbReference>
<evidence type="ECO:0000256" key="2">
    <source>
        <dbReference type="SAM" id="Coils"/>
    </source>
</evidence>
<feature type="signal peptide" evidence="3">
    <location>
        <begin position="1"/>
        <end position="29"/>
    </location>
</feature>
<protein>
    <submittedName>
        <fullName evidence="7">Multidrug resistance protein MdtN</fullName>
    </submittedName>
</protein>
<dbReference type="InterPro" id="IPR058637">
    <property type="entry name" value="YknX-like_C"/>
</dbReference>
<reference evidence="7 8" key="1">
    <citation type="submission" date="2016-08" db="EMBL/GenBank/DDBJ databases">
        <title>Genome sequencing of Paenibacillus sp. TI45-13ar, isolated from Korean traditional nuruk.</title>
        <authorList>
            <person name="Kim S.-J."/>
        </authorList>
    </citation>
    <scope>NUCLEOTIDE SEQUENCE [LARGE SCALE GENOMIC DNA]</scope>
    <source>
        <strain evidence="7 8">TI45-13ar</strain>
    </source>
</reference>
<dbReference type="PATRIC" id="fig|1886670.3.peg.1447"/>
<keyword evidence="8" id="KW-1185">Reference proteome</keyword>
<feature type="domain" description="Multidrug resistance protein MdtA-like barrel-sandwich hybrid" evidence="4">
    <location>
        <begin position="63"/>
        <end position="347"/>
    </location>
</feature>
<dbReference type="PANTHER" id="PTHR30469">
    <property type="entry name" value="MULTIDRUG RESISTANCE PROTEIN MDTA"/>
    <property type="match status" value="1"/>
</dbReference>
<keyword evidence="2" id="KW-0175">Coiled coil</keyword>
<dbReference type="Pfam" id="PF25917">
    <property type="entry name" value="BSH_RND"/>
    <property type="match status" value="1"/>
</dbReference>
<dbReference type="InterPro" id="IPR058792">
    <property type="entry name" value="Beta-barrel_RND_2"/>
</dbReference>
<evidence type="ECO:0000313" key="7">
    <source>
        <dbReference type="EMBL" id="ODP29413.1"/>
    </source>
</evidence>
<evidence type="ECO:0000313" key="8">
    <source>
        <dbReference type="Proteomes" id="UP000094578"/>
    </source>
</evidence>
<dbReference type="InterPro" id="IPR006143">
    <property type="entry name" value="RND_pump_MFP"/>
</dbReference>
<keyword evidence="3" id="KW-0732">Signal</keyword>
<dbReference type="Gene3D" id="2.40.50.100">
    <property type="match status" value="1"/>
</dbReference>
<dbReference type="RefSeq" id="WP_069326835.1">
    <property type="nucleotide sequence ID" value="NZ_MDER01000031.1"/>
</dbReference>
<feature type="coiled-coil region" evidence="2">
    <location>
        <begin position="157"/>
        <end position="191"/>
    </location>
</feature>
<dbReference type="PROSITE" id="PS51257">
    <property type="entry name" value="PROKAR_LIPOPROTEIN"/>
    <property type="match status" value="1"/>
</dbReference>
<evidence type="ECO:0000259" key="4">
    <source>
        <dbReference type="Pfam" id="PF25917"/>
    </source>
</evidence>
<dbReference type="PRINTS" id="PR01490">
    <property type="entry name" value="RTXTOXIND"/>
</dbReference>
<dbReference type="SUPFAM" id="SSF111369">
    <property type="entry name" value="HlyD-like secretion proteins"/>
    <property type="match status" value="2"/>
</dbReference>
<evidence type="ECO:0000259" key="5">
    <source>
        <dbReference type="Pfam" id="PF25954"/>
    </source>
</evidence>
<feature type="chain" id="PRO_5009131390" evidence="3">
    <location>
        <begin position="30"/>
        <end position="504"/>
    </location>
</feature>
<sequence>MKRTKWELPLAALLVGTVVLSGCSSNSAAATTQAMNVTVKVSQAQKGLIGKGEIYTGTVTPSETVNIIPKMGGKVVSLPVDIGTEVKKGQVLLKLEDNDLRNNLAKAQADVAAAGAAVKTAQDSQQSGMVSANSGVVSSKNGIISSKSAIDQATGSINQANGAINQATTAVEQAKTAVSSAANNIKQTTETLSAAQKTLTRTQSLFQNGLATQAQLEQAQTAQATAQTANDNAKNAQVNAQEQLNAAQKALVIAKKNLSTAQSAYQNATSSYENANSGYSNAQKQLEVSQSTSGIEASQQKQKQAELNVNIAQDALDDAVVTSPINGIIGTKNAEVGEMASTSSPALVIANLSTVNTLIYVPADQINNVKIGDPVQVRVTSSNILKTGKVKNISPLDDSGKGYPVKVAVSNADNKLKSGMLADISFVDASAKEGIIVPSKAIQTIDGKSYVYVVQKNVAIRKQVTLGKATGSQVFINSGLNDGDTVITNNLALLEDKNPITVSQ</sequence>
<proteinExistence type="inferred from homology"/>
<dbReference type="Pfam" id="PF25954">
    <property type="entry name" value="Beta-barrel_RND_2"/>
    <property type="match status" value="1"/>
</dbReference>
<feature type="domain" description="YknX-like C-terminal permuted SH3-like" evidence="6">
    <location>
        <begin position="435"/>
        <end position="500"/>
    </location>
</feature>
<dbReference type="AlphaFoldDB" id="A0A1E3L6W3"/>
<dbReference type="Gene3D" id="2.40.30.170">
    <property type="match status" value="1"/>
</dbReference>
<accession>A0A1E3L6W3</accession>
<gene>
    <name evidence="7" type="ORF">PTI45_01422</name>
</gene>
<name>A0A1E3L6W3_9BACL</name>
<organism evidence="7 8">
    <name type="scientific">Paenibacillus nuruki</name>
    <dbReference type="NCBI Taxonomy" id="1886670"/>
    <lineage>
        <taxon>Bacteria</taxon>
        <taxon>Bacillati</taxon>
        <taxon>Bacillota</taxon>
        <taxon>Bacilli</taxon>
        <taxon>Bacillales</taxon>
        <taxon>Paenibacillaceae</taxon>
        <taxon>Paenibacillus</taxon>
    </lineage>
</organism>
<dbReference type="STRING" id="1886670.PTI45_01422"/>
<dbReference type="GO" id="GO:1990281">
    <property type="term" value="C:efflux pump complex"/>
    <property type="evidence" value="ECO:0007669"/>
    <property type="project" value="TreeGrafter"/>
</dbReference>
<dbReference type="GO" id="GO:0015562">
    <property type="term" value="F:efflux transmembrane transporter activity"/>
    <property type="evidence" value="ECO:0007669"/>
    <property type="project" value="InterPro"/>
</dbReference>
<dbReference type="Pfam" id="PF25989">
    <property type="entry name" value="YknX_C"/>
    <property type="match status" value="1"/>
</dbReference>
<feature type="domain" description="CusB-like beta-barrel" evidence="5">
    <location>
        <begin position="360"/>
        <end position="429"/>
    </location>
</feature>
<dbReference type="Gene3D" id="2.40.420.20">
    <property type="match status" value="1"/>
</dbReference>
<evidence type="ECO:0000259" key="6">
    <source>
        <dbReference type="Pfam" id="PF25989"/>
    </source>
</evidence>
<dbReference type="EMBL" id="MDER01000031">
    <property type="protein sequence ID" value="ODP29413.1"/>
    <property type="molecule type" value="Genomic_DNA"/>
</dbReference>
<comment type="similarity">
    <text evidence="1">Belongs to the membrane fusion protein (MFP) (TC 8.A.1) family.</text>
</comment>
<comment type="caution">
    <text evidence="7">The sequence shown here is derived from an EMBL/GenBank/DDBJ whole genome shotgun (WGS) entry which is preliminary data.</text>
</comment>
<dbReference type="InterPro" id="IPR058625">
    <property type="entry name" value="MdtA-like_BSH"/>
</dbReference>
<dbReference type="Proteomes" id="UP000094578">
    <property type="component" value="Unassembled WGS sequence"/>
</dbReference>
<evidence type="ECO:0000256" key="3">
    <source>
        <dbReference type="SAM" id="SignalP"/>
    </source>
</evidence>
<feature type="coiled-coil region" evidence="2">
    <location>
        <begin position="216"/>
        <end position="257"/>
    </location>
</feature>
<evidence type="ECO:0000256" key="1">
    <source>
        <dbReference type="ARBA" id="ARBA00009477"/>
    </source>
</evidence>
<dbReference type="Gene3D" id="1.20.120.330">
    <property type="entry name" value="Nucleotidyltransferases domain 2"/>
    <property type="match status" value="1"/>
</dbReference>